<evidence type="ECO:0000313" key="5">
    <source>
        <dbReference type="Proteomes" id="UP000373449"/>
    </source>
</evidence>
<dbReference type="AlphaFoldDB" id="A0A2C6DLC5"/>
<keyword evidence="4" id="KW-1185">Reference proteome</keyword>
<proteinExistence type="predicted"/>
<accession>A0A2C6DLC5</accession>
<dbReference type="OrthoDB" id="6507312at2"/>
<evidence type="ECO:0000313" key="2">
    <source>
        <dbReference type="EMBL" id="PHI29255.1"/>
    </source>
</evidence>
<evidence type="ECO:0000313" key="3">
    <source>
        <dbReference type="EMBL" id="VFS47472.1"/>
    </source>
</evidence>
<protein>
    <submittedName>
        <fullName evidence="2">Uncharacterized protein</fullName>
    </submittedName>
</protein>
<dbReference type="EMBL" id="PDDX01000001">
    <property type="protein sequence ID" value="PHI29255.1"/>
    <property type="molecule type" value="Genomic_DNA"/>
</dbReference>
<name>A0A2C6DLC5_9GAMM</name>
<keyword evidence="1" id="KW-1133">Transmembrane helix</keyword>
<reference evidence="3 5" key="3">
    <citation type="submission" date="2019-03" db="EMBL/GenBank/DDBJ databases">
        <authorList>
            <consortium name="Pathogen Informatics"/>
        </authorList>
    </citation>
    <scope>NUCLEOTIDE SEQUENCE [LARGE SCALE GENOMIC DNA]</scope>
    <source>
        <strain evidence="3 5">NCTC12282</strain>
    </source>
</reference>
<reference evidence="2" key="1">
    <citation type="submission" date="2017-09" db="EMBL/GenBank/DDBJ databases">
        <title>FDA dAtabase for Regulatory Grade micrObial Sequences (FDA-ARGOS): Supporting development and validation of Infectious Disease Dx tests.</title>
        <authorList>
            <person name="Minogue T."/>
            <person name="Wolcott M."/>
            <person name="Wasieloski L."/>
            <person name="Aguilar W."/>
            <person name="Moore D."/>
            <person name="Tallon L.J."/>
            <person name="Sadzewicz L."/>
            <person name="Ott S."/>
            <person name="Zhao X."/>
            <person name="Nagaraj S."/>
            <person name="Vavikolanu K."/>
            <person name="Aluvathingal J."/>
            <person name="Nadendla S."/>
            <person name="Sichtig H."/>
        </authorList>
    </citation>
    <scope>NUCLEOTIDE SEQUENCE</scope>
    <source>
        <strain evidence="2">FDAARGOS_387</strain>
    </source>
</reference>
<dbReference type="Proteomes" id="UP000224974">
    <property type="component" value="Unassembled WGS sequence"/>
</dbReference>
<dbReference type="EMBL" id="CAADJA010000002">
    <property type="protein sequence ID" value="VFS47472.1"/>
    <property type="molecule type" value="Genomic_DNA"/>
</dbReference>
<feature type="transmembrane region" description="Helical" evidence="1">
    <location>
        <begin position="21"/>
        <end position="42"/>
    </location>
</feature>
<gene>
    <name evidence="2" type="ORF">CRN84_07945</name>
    <name evidence="3" type="ORF">NCTC12282_02408</name>
</gene>
<organism evidence="2 4">
    <name type="scientific">Budvicia aquatica</name>
    <dbReference type="NCBI Taxonomy" id="82979"/>
    <lineage>
        <taxon>Bacteria</taxon>
        <taxon>Pseudomonadati</taxon>
        <taxon>Pseudomonadota</taxon>
        <taxon>Gammaproteobacteria</taxon>
        <taxon>Enterobacterales</taxon>
        <taxon>Budviciaceae</taxon>
        <taxon>Budvicia</taxon>
    </lineage>
</organism>
<keyword evidence="1" id="KW-0812">Transmembrane</keyword>
<evidence type="ECO:0000256" key="1">
    <source>
        <dbReference type="SAM" id="Phobius"/>
    </source>
</evidence>
<evidence type="ECO:0000313" key="4">
    <source>
        <dbReference type="Proteomes" id="UP000224974"/>
    </source>
</evidence>
<sequence>MKKTKSKLFGFNDEDLSQQGPFKLAIIIPILLFFITGVPVWCDYTIGFSKASYVTFLEISQFPLYLLSISIPAVAIVAHIHRTIQTAKQIQLTIDKNLPDSFYTQLKAMVDLFKTLPSTKLTRVNNDGTLKNYTFEMQYTYKLFYSIYKESSAESGASFKVDTSFTGGFTSQFQEIEKRLNYVKFLANINHSSQTEAVLCEGMKGQLFVEIATRIQSIYLFIGYDTDGFFYENNSPSDLAMSFKSEDEFKVVLSSIVRIVDHLFGLLNIKDNAIELTLKNLLAYALHTDCFFPEKAFTISASKK</sequence>
<feature type="transmembrane region" description="Helical" evidence="1">
    <location>
        <begin position="62"/>
        <end position="80"/>
    </location>
</feature>
<dbReference type="Proteomes" id="UP000373449">
    <property type="component" value="Unassembled WGS sequence"/>
</dbReference>
<reference evidence="4" key="2">
    <citation type="submission" date="2017-09" db="EMBL/GenBank/DDBJ databases">
        <title>FDA dAtabase for Regulatory Grade micrObial Sequences (FDA-ARGOS): Supporting development and validation of Infectious Disease Dx tests.</title>
        <authorList>
            <person name="Minogue T."/>
            <person name="Wolcott M."/>
            <person name="Wasieloski L."/>
            <person name="Aguilar W."/>
            <person name="Moore D."/>
            <person name="Tallon L."/>
            <person name="Sadzewicz L."/>
            <person name="Ott S."/>
            <person name="Zhao X."/>
            <person name="Nagaraj S."/>
            <person name="Vavikolanu K."/>
            <person name="Aluvathingal J."/>
            <person name="Nadendla S."/>
            <person name="Sichtig H."/>
        </authorList>
    </citation>
    <scope>NUCLEOTIDE SEQUENCE [LARGE SCALE GENOMIC DNA]</scope>
    <source>
        <strain evidence="4">FDAARGOS_387</strain>
    </source>
</reference>
<keyword evidence="1" id="KW-0472">Membrane</keyword>
<dbReference type="RefSeq" id="WP_029094730.1">
    <property type="nucleotide sequence ID" value="NZ_CAADJA010000002.1"/>
</dbReference>